<keyword evidence="3" id="KW-1185">Reference proteome</keyword>
<dbReference type="AlphaFoldDB" id="A0A8C6ULE1"/>
<evidence type="ECO:0000256" key="1">
    <source>
        <dbReference type="SAM" id="SignalP"/>
    </source>
</evidence>
<dbReference type="Proteomes" id="UP000694523">
    <property type="component" value="Unplaced"/>
</dbReference>
<evidence type="ECO:0000313" key="3">
    <source>
        <dbReference type="Proteomes" id="UP000694523"/>
    </source>
</evidence>
<dbReference type="Ensembl" id="ENSNMLT00000041315.1">
    <property type="protein sequence ID" value="ENSNMLP00000037089.1"/>
    <property type="gene ID" value="ENSNMLG00000022950.1"/>
</dbReference>
<evidence type="ECO:0000313" key="2">
    <source>
        <dbReference type="Ensembl" id="ENSNMLP00000037089.1"/>
    </source>
</evidence>
<keyword evidence="1" id="KW-0732">Signal</keyword>
<proteinExistence type="predicted"/>
<organism evidence="2 3">
    <name type="scientific">Neogobius melanostomus</name>
    <name type="common">round goby</name>
    <dbReference type="NCBI Taxonomy" id="47308"/>
    <lineage>
        <taxon>Eukaryota</taxon>
        <taxon>Metazoa</taxon>
        <taxon>Chordata</taxon>
        <taxon>Craniata</taxon>
        <taxon>Vertebrata</taxon>
        <taxon>Euteleostomi</taxon>
        <taxon>Actinopterygii</taxon>
        <taxon>Neopterygii</taxon>
        <taxon>Teleostei</taxon>
        <taxon>Neoteleostei</taxon>
        <taxon>Acanthomorphata</taxon>
        <taxon>Gobiaria</taxon>
        <taxon>Gobiiformes</taxon>
        <taxon>Gobioidei</taxon>
        <taxon>Gobiidae</taxon>
        <taxon>Benthophilinae</taxon>
        <taxon>Neogobiini</taxon>
        <taxon>Neogobius</taxon>
    </lineage>
</organism>
<sequence>MKSSVLHPLLLFLLLSYFTSEAYKPVIIVHGLFDGPKQFKTLTGFIQKAHPGTEVTALDMFDDLFSLRPLWTQVKSFRSALESRLNRTKDGAHLICFSQGGVICRALLSVIQNHNIHSFIALSSPLAGQYGGLKSGLSKVRFTVCLVGLSHPEEAIRYRSYYWSQLL</sequence>
<feature type="signal peptide" evidence="1">
    <location>
        <begin position="1"/>
        <end position="22"/>
    </location>
</feature>
<dbReference type="InterPro" id="IPR029058">
    <property type="entry name" value="AB_hydrolase_fold"/>
</dbReference>
<accession>A0A8C6ULE1</accession>
<dbReference type="SUPFAM" id="SSF53474">
    <property type="entry name" value="alpha/beta-Hydrolases"/>
    <property type="match status" value="1"/>
</dbReference>
<name>A0A8C6ULE1_9GOBI</name>
<reference evidence="2" key="2">
    <citation type="submission" date="2025-09" db="UniProtKB">
        <authorList>
            <consortium name="Ensembl"/>
        </authorList>
    </citation>
    <scope>IDENTIFICATION</scope>
</reference>
<evidence type="ECO:0008006" key="4">
    <source>
        <dbReference type="Google" id="ProtNLM"/>
    </source>
</evidence>
<protein>
    <recommendedName>
        <fullName evidence="4">Lysosomal thioesterase PPT2</fullName>
    </recommendedName>
</protein>
<reference evidence="2" key="1">
    <citation type="submission" date="2025-08" db="UniProtKB">
        <authorList>
            <consortium name="Ensembl"/>
        </authorList>
    </citation>
    <scope>IDENTIFICATION</scope>
</reference>
<dbReference type="Gene3D" id="3.40.50.1820">
    <property type="entry name" value="alpha/beta hydrolase"/>
    <property type="match status" value="1"/>
</dbReference>
<feature type="chain" id="PRO_5034404851" description="Lysosomal thioesterase PPT2" evidence="1">
    <location>
        <begin position="23"/>
        <end position="167"/>
    </location>
</feature>
<dbReference type="Pfam" id="PF02089">
    <property type="entry name" value="Palm_thioest"/>
    <property type="match status" value="1"/>
</dbReference>